<dbReference type="AlphaFoldDB" id="A0A2N9AXU7"/>
<dbReference type="EMBL" id="LT962688">
    <property type="protein sequence ID" value="SOR32151.1"/>
    <property type="molecule type" value="Genomic_DNA"/>
</dbReference>
<organism evidence="2 3">
    <name type="scientific">Methylorubrum extorquens</name>
    <name type="common">Methylobacterium dichloromethanicum</name>
    <name type="synonym">Methylobacterium extorquens</name>
    <dbReference type="NCBI Taxonomy" id="408"/>
    <lineage>
        <taxon>Bacteria</taxon>
        <taxon>Pseudomonadati</taxon>
        <taxon>Pseudomonadota</taxon>
        <taxon>Alphaproteobacteria</taxon>
        <taxon>Hyphomicrobiales</taxon>
        <taxon>Methylobacteriaceae</taxon>
        <taxon>Methylorubrum</taxon>
    </lineage>
</organism>
<name>A0A2N9AXU7_METEX</name>
<dbReference type="InterPro" id="IPR021322">
    <property type="entry name" value="DUF2924"/>
</dbReference>
<evidence type="ECO:0000313" key="3">
    <source>
        <dbReference type="Proteomes" id="UP000233769"/>
    </source>
</evidence>
<proteinExistence type="predicted"/>
<evidence type="ECO:0000313" key="2">
    <source>
        <dbReference type="EMBL" id="SOR32151.1"/>
    </source>
</evidence>
<accession>A0A2N9AXU7</accession>
<dbReference type="Proteomes" id="UP000233769">
    <property type="component" value="Chromosome tk0001"/>
</dbReference>
<evidence type="ECO:0000256" key="1">
    <source>
        <dbReference type="SAM" id="MobiDB-lite"/>
    </source>
</evidence>
<gene>
    <name evidence="2" type="ORF">TK0001_5585</name>
</gene>
<sequence>MPQSSSTKNAAAPAAFVDAQERPTGRPVLGRAPLQLSELAQMSTVELRQAWRRLFHQPPPPLSRDLIVRALAYRLQEVAQGGLSKANQRHLRALAQRGKGGSTVPDTPAVPPALLLRPGTRLMREWHGRSHVVTVTEGGFELEDQRYRSLSQIAKHITGSHWSGPRFFGLTGRREGRETSHA</sequence>
<protein>
    <recommendedName>
        <fullName evidence="4">Bacteriophage-related protein</fullName>
    </recommendedName>
</protein>
<reference evidence="3" key="1">
    <citation type="submission" date="2017-10" db="EMBL/GenBank/DDBJ databases">
        <authorList>
            <person name="Regsiter A."/>
            <person name="William W."/>
        </authorList>
    </citation>
    <scope>NUCLEOTIDE SEQUENCE [LARGE SCALE GENOMIC DNA]</scope>
</reference>
<evidence type="ECO:0008006" key="4">
    <source>
        <dbReference type="Google" id="ProtNLM"/>
    </source>
</evidence>
<dbReference type="Pfam" id="PF11149">
    <property type="entry name" value="DUF2924"/>
    <property type="match status" value="1"/>
</dbReference>
<feature type="region of interest" description="Disordered" evidence="1">
    <location>
        <begin position="1"/>
        <end position="28"/>
    </location>
</feature>